<dbReference type="PRINTS" id="PR01693">
    <property type="entry name" value="CYANASE"/>
</dbReference>
<dbReference type="AlphaFoldDB" id="A0ABD3E5L0"/>
<proteinExistence type="predicted"/>
<organism evidence="1 2">
    <name type="scientific">Castilleja foliolosa</name>
    <dbReference type="NCBI Taxonomy" id="1961234"/>
    <lineage>
        <taxon>Eukaryota</taxon>
        <taxon>Viridiplantae</taxon>
        <taxon>Streptophyta</taxon>
        <taxon>Embryophyta</taxon>
        <taxon>Tracheophyta</taxon>
        <taxon>Spermatophyta</taxon>
        <taxon>Magnoliopsida</taxon>
        <taxon>eudicotyledons</taxon>
        <taxon>Gunneridae</taxon>
        <taxon>Pentapetalae</taxon>
        <taxon>asterids</taxon>
        <taxon>lamiids</taxon>
        <taxon>Lamiales</taxon>
        <taxon>Orobanchaceae</taxon>
        <taxon>Pedicularideae</taxon>
        <taxon>Castillejinae</taxon>
        <taxon>Castilleja</taxon>
    </lineage>
</organism>
<sequence>MKRAAGILRHRSWRQPVGRVVVETKAFFSAELHGREAEIGKRYGQIAEETGFTNVYVAQLFRHQALTPITAPKLRSSLTGLTDVLIHEMMQSPLRSYDPNIIQDPTIYRFQS</sequence>
<keyword evidence="2" id="KW-1185">Reference proteome</keyword>
<accession>A0ABD3E5L0</accession>
<gene>
    <name evidence="1" type="ORF">CASFOL_005815</name>
</gene>
<name>A0ABD3E5L0_9LAMI</name>
<dbReference type="EMBL" id="JAVIJP010000007">
    <property type="protein sequence ID" value="KAL3649412.1"/>
    <property type="molecule type" value="Genomic_DNA"/>
</dbReference>
<reference evidence="2" key="1">
    <citation type="journal article" date="2024" name="IScience">
        <title>Strigolactones Initiate the Formation of Haustorium-like Structures in Castilleja.</title>
        <authorList>
            <person name="Buerger M."/>
            <person name="Peterson D."/>
            <person name="Chory J."/>
        </authorList>
    </citation>
    <scope>NUCLEOTIDE SEQUENCE [LARGE SCALE GENOMIC DNA]</scope>
</reference>
<evidence type="ECO:0000313" key="1">
    <source>
        <dbReference type="EMBL" id="KAL3649412.1"/>
    </source>
</evidence>
<evidence type="ECO:0000313" key="2">
    <source>
        <dbReference type="Proteomes" id="UP001632038"/>
    </source>
</evidence>
<protein>
    <submittedName>
        <fullName evidence="1">Uncharacterized protein</fullName>
    </submittedName>
</protein>
<dbReference type="Proteomes" id="UP001632038">
    <property type="component" value="Unassembled WGS sequence"/>
</dbReference>
<dbReference type="InterPro" id="IPR008076">
    <property type="entry name" value="Cyanase"/>
</dbReference>
<dbReference type="PANTHER" id="PTHR34186:SF2">
    <property type="entry name" value="CYANATE HYDRATASE"/>
    <property type="match status" value="1"/>
</dbReference>
<dbReference type="PANTHER" id="PTHR34186">
    <property type="entry name" value="CYANATE HYDRATASE"/>
    <property type="match status" value="1"/>
</dbReference>
<comment type="caution">
    <text evidence="1">The sequence shown here is derived from an EMBL/GenBank/DDBJ whole genome shotgun (WGS) entry which is preliminary data.</text>
</comment>